<dbReference type="Proteomes" id="UP001186974">
    <property type="component" value="Unassembled WGS sequence"/>
</dbReference>
<proteinExistence type="predicted"/>
<evidence type="ECO:0000313" key="2">
    <source>
        <dbReference type="Proteomes" id="UP001186974"/>
    </source>
</evidence>
<name>A0ACC3DY62_9PEZI</name>
<reference evidence="1" key="1">
    <citation type="submission" date="2024-09" db="EMBL/GenBank/DDBJ databases">
        <title>Black Yeasts Isolated from many extreme environments.</title>
        <authorList>
            <person name="Coleine C."/>
            <person name="Stajich J.E."/>
            <person name="Selbmann L."/>
        </authorList>
    </citation>
    <scope>NUCLEOTIDE SEQUENCE</scope>
    <source>
        <strain evidence="1">CCFEE 5737</strain>
    </source>
</reference>
<evidence type="ECO:0000313" key="1">
    <source>
        <dbReference type="EMBL" id="KAK3081769.1"/>
    </source>
</evidence>
<keyword evidence="2" id="KW-1185">Reference proteome</keyword>
<dbReference type="EMBL" id="JAWDJW010000070">
    <property type="protein sequence ID" value="KAK3081769.1"/>
    <property type="molecule type" value="Genomic_DNA"/>
</dbReference>
<sequence>MDGLRSPARRQRDNITYAYDVGYERGIQDTFNDILPPPYVDGPRTEEPRRWTREGVGIGVAAASRPERVRLRRFSGQPGGSFYDAAAAGPKGSAGSHAAEATFSTGQKSKSTWCDDRNEETDRWIIEKSLKSRIRDAHRRSANATAQIAEEEARQNEASLARLKERGRRAERIDARRRAEDEETARVQRQRAGTTAAASQRRLRLPAAAAAAAAAGAAPRPAPGPDYAGAYVPREGGRERGGGRGALSGAEQSTQSNFS</sequence>
<organism evidence="1 2">
    <name type="scientific">Coniosporium uncinatum</name>
    <dbReference type="NCBI Taxonomy" id="93489"/>
    <lineage>
        <taxon>Eukaryota</taxon>
        <taxon>Fungi</taxon>
        <taxon>Dikarya</taxon>
        <taxon>Ascomycota</taxon>
        <taxon>Pezizomycotina</taxon>
        <taxon>Dothideomycetes</taxon>
        <taxon>Dothideomycetes incertae sedis</taxon>
        <taxon>Coniosporium</taxon>
    </lineage>
</organism>
<accession>A0ACC3DY62</accession>
<comment type="caution">
    <text evidence="1">The sequence shown here is derived from an EMBL/GenBank/DDBJ whole genome shotgun (WGS) entry which is preliminary data.</text>
</comment>
<gene>
    <name evidence="1" type="ORF">LTS18_002944</name>
</gene>
<protein>
    <submittedName>
        <fullName evidence="1">Uncharacterized protein</fullName>
    </submittedName>
</protein>